<protein>
    <submittedName>
        <fullName evidence="2">Uncharacterized protein</fullName>
    </submittedName>
</protein>
<organism evidence="2 3">
    <name type="scientific">Methanobacterium paludis (strain DSM 25820 / JCM 18151 / SWAN1)</name>
    <dbReference type="NCBI Taxonomy" id="868131"/>
    <lineage>
        <taxon>Archaea</taxon>
        <taxon>Methanobacteriati</taxon>
        <taxon>Methanobacteriota</taxon>
        <taxon>Methanomada group</taxon>
        <taxon>Methanobacteria</taxon>
        <taxon>Methanobacteriales</taxon>
        <taxon>Methanobacteriaceae</taxon>
        <taxon>Methanobacterium</taxon>
    </lineage>
</organism>
<dbReference type="EMBL" id="CP002772">
    <property type="protein sequence ID" value="AEG18320.1"/>
    <property type="molecule type" value="Genomic_DNA"/>
</dbReference>
<dbReference type="HOGENOM" id="CLU_2067844_0_0_2"/>
<evidence type="ECO:0000313" key="3">
    <source>
        <dbReference type="Proteomes" id="UP000009231"/>
    </source>
</evidence>
<sequence length="122" mass="14014">MEILWFYIAVVLAISDEVHSRIMWNVFFDFYIVLAGLVKKTVVSNIRMWIVHEALEAVFHCIVLSIVFFSLEIGILGAAIHMVIDLYHEFSGLELKPLYHRCLHFVIESIFFILILSAGSLG</sequence>
<feature type="transmembrane region" description="Helical" evidence="1">
    <location>
        <begin position="57"/>
        <end position="83"/>
    </location>
</feature>
<keyword evidence="1" id="KW-0812">Transmembrane</keyword>
<evidence type="ECO:0000313" key="2">
    <source>
        <dbReference type="EMBL" id="AEG18320.1"/>
    </source>
</evidence>
<proteinExistence type="predicted"/>
<dbReference type="Proteomes" id="UP000009231">
    <property type="component" value="Chromosome"/>
</dbReference>
<keyword evidence="1" id="KW-0472">Membrane</keyword>
<dbReference type="GeneID" id="10668808"/>
<dbReference type="eggNOG" id="arCOG06690">
    <property type="taxonomic scope" value="Archaea"/>
</dbReference>
<accession>F6D6N7</accession>
<name>F6D6N7_METPW</name>
<feature type="transmembrane region" description="Helical" evidence="1">
    <location>
        <begin position="103"/>
        <end position="121"/>
    </location>
</feature>
<reference evidence="2 3" key="1">
    <citation type="journal article" date="2014" name="Int. J. Syst. Evol. Microbiol.">
        <title>Methanobacterium paludis sp. nov. and a novel strain of Methanobacterium lacus isolated from northern peatlands.</title>
        <authorList>
            <person name="Cadillo-Quiroz H."/>
            <person name="Brauer S.L."/>
            <person name="Goodson N."/>
            <person name="Yavitt J.B."/>
            <person name="Zinder S.H."/>
        </authorList>
    </citation>
    <scope>NUCLEOTIDE SEQUENCE [LARGE SCALE GENOMIC DNA]</scope>
    <source>
        <strain evidence="3">DSM 25820 / JCM 18151 / SWAN1</strain>
    </source>
</reference>
<dbReference type="KEGG" id="mew:MSWAN_1303"/>
<dbReference type="AlphaFoldDB" id="F6D6N7"/>
<keyword evidence="1" id="KW-1133">Transmembrane helix</keyword>
<dbReference type="OrthoDB" id="80113at2157"/>
<evidence type="ECO:0000256" key="1">
    <source>
        <dbReference type="SAM" id="Phobius"/>
    </source>
</evidence>
<keyword evidence="3" id="KW-1185">Reference proteome</keyword>
<gene>
    <name evidence="2" type="ordered locus">MSWAN_1303</name>
</gene>
<dbReference type="RefSeq" id="WP_013825821.1">
    <property type="nucleotide sequence ID" value="NC_015574.1"/>
</dbReference>